<dbReference type="SUPFAM" id="SSF55874">
    <property type="entry name" value="ATPase domain of HSP90 chaperone/DNA topoisomerase II/histidine kinase"/>
    <property type="match status" value="1"/>
</dbReference>
<dbReference type="RefSeq" id="WP_341417132.1">
    <property type="nucleotide sequence ID" value="NZ_JBBPCC010000012.1"/>
</dbReference>
<keyword evidence="5 10" id="KW-0812">Transmembrane</keyword>
<evidence type="ECO:0000256" key="2">
    <source>
        <dbReference type="ARBA" id="ARBA00022475"/>
    </source>
</evidence>
<reference evidence="12 13" key="1">
    <citation type="submission" date="2024-04" db="EMBL/GenBank/DDBJ databases">
        <title>draft genome sequnece of Paenibacillus filicis.</title>
        <authorList>
            <person name="Kim D.-U."/>
        </authorList>
    </citation>
    <scope>NUCLEOTIDE SEQUENCE [LARGE SCALE GENOMIC DNA]</scope>
    <source>
        <strain evidence="12 13">KACC14197</strain>
    </source>
</reference>
<dbReference type="Proteomes" id="UP001469365">
    <property type="component" value="Unassembled WGS sequence"/>
</dbReference>
<accession>A0ABU9DPM2</accession>
<dbReference type="EMBL" id="JBBPCC010000012">
    <property type="protein sequence ID" value="MEK8130005.1"/>
    <property type="molecule type" value="Genomic_DNA"/>
</dbReference>
<dbReference type="Gene3D" id="6.10.340.10">
    <property type="match status" value="1"/>
</dbReference>
<dbReference type="GO" id="GO:0004673">
    <property type="term" value="F:protein histidine kinase activity"/>
    <property type="evidence" value="ECO:0007669"/>
    <property type="project" value="UniProtKB-EC"/>
</dbReference>
<sequence length="587" mass="67725">MFKKTISIRSLLLSVFLLLMIFPLTVMIITYKKENEISQKQVSQYLLQTVEQTQRALHANLSEIDRLTWPLLYQQSLDFLDSPLETPYQLFQANQKFRDMVYMYLFRGRLDHIRDIYLVTADHQVLSTNTTFYSFDQVEADHFRYIVDHIERQPLGMNWFSDRWTIFRSEEGFVTPLHASVTAVRRLNDSNTSQLRGYLFVQLNDRFISENVGSVRIGSTGSFMISDASGDVIYQQDSELFQNASMAEAIRGLPKSGQGIQVVDGQWLLAYNTSPTSGWQMTAVVPLRELLVPNQRVLQYLIIIAGLGTAVFIIVSVLLATAISKPVIHLARLMTTTSIDNLHMRENVGPIREISILQRNFNRLRERIQQLLHDNEQQQKEKREALMQVMQMQIQPHFLYNTLDTIYWMSKEYEADSISKLVTALGRFFRFTLHSGQEWTSMKQELDHVENYLRIQSFRYKDKLEYEIEVEPSLTHVWVMPLILQPLVENALEHGIAKMSKGGKVSITVTREGERVRLSVFNTGSGIDIERAKKLLQSSEAGQHVGMRNVDQRIKLAFGPEYGIVFSPAQEEGALVFVYIPYRTEVA</sequence>
<dbReference type="InterPro" id="IPR050640">
    <property type="entry name" value="Bact_2-comp_sensor_kinase"/>
</dbReference>
<keyword evidence="4 12" id="KW-0808">Transferase</keyword>
<evidence type="ECO:0000256" key="6">
    <source>
        <dbReference type="ARBA" id="ARBA00022777"/>
    </source>
</evidence>
<feature type="transmembrane region" description="Helical" evidence="10">
    <location>
        <begin position="297"/>
        <end position="323"/>
    </location>
</feature>
<dbReference type="InterPro" id="IPR003594">
    <property type="entry name" value="HATPase_dom"/>
</dbReference>
<protein>
    <submittedName>
        <fullName evidence="12">Sensor histidine kinase</fullName>
        <ecNumber evidence="12">2.7.13.3</ecNumber>
    </submittedName>
</protein>
<evidence type="ECO:0000259" key="11">
    <source>
        <dbReference type="PROSITE" id="PS50885"/>
    </source>
</evidence>
<name>A0ABU9DPM2_9BACL</name>
<dbReference type="EC" id="2.7.13.3" evidence="12"/>
<evidence type="ECO:0000256" key="4">
    <source>
        <dbReference type="ARBA" id="ARBA00022679"/>
    </source>
</evidence>
<gene>
    <name evidence="12" type="ORF">WMW72_19045</name>
</gene>
<dbReference type="Pfam" id="PF06580">
    <property type="entry name" value="His_kinase"/>
    <property type="match status" value="1"/>
</dbReference>
<dbReference type="InterPro" id="IPR010559">
    <property type="entry name" value="Sig_transdc_His_kin_internal"/>
</dbReference>
<keyword evidence="9" id="KW-0175">Coiled coil</keyword>
<keyword evidence="6 12" id="KW-0418">Kinase</keyword>
<dbReference type="InterPro" id="IPR003660">
    <property type="entry name" value="HAMP_dom"/>
</dbReference>
<dbReference type="Pfam" id="PF02743">
    <property type="entry name" value="dCache_1"/>
    <property type="match status" value="1"/>
</dbReference>
<evidence type="ECO:0000256" key="5">
    <source>
        <dbReference type="ARBA" id="ARBA00022692"/>
    </source>
</evidence>
<evidence type="ECO:0000256" key="8">
    <source>
        <dbReference type="ARBA" id="ARBA00023136"/>
    </source>
</evidence>
<keyword evidence="13" id="KW-1185">Reference proteome</keyword>
<evidence type="ECO:0000256" key="9">
    <source>
        <dbReference type="SAM" id="Coils"/>
    </source>
</evidence>
<dbReference type="InterPro" id="IPR033479">
    <property type="entry name" value="dCache_1"/>
</dbReference>
<comment type="caution">
    <text evidence="12">The sequence shown here is derived from an EMBL/GenBank/DDBJ whole genome shotgun (WGS) entry which is preliminary data.</text>
</comment>
<keyword evidence="8 10" id="KW-0472">Membrane</keyword>
<feature type="coiled-coil region" evidence="9">
    <location>
        <begin position="354"/>
        <end position="395"/>
    </location>
</feature>
<dbReference type="PROSITE" id="PS50885">
    <property type="entry name" value="HAMP"/>
    <property type="match status" value="1"/>
</dbReference>
<keyword evidence="7 10" id="KW-1133">Transmembrane helix</keyword>
<organism evidence="12 13">
    <name type="scientific">Paenibacillus filicis</name>
    <dbReference type="NCBI Taxonomy" id="669464"/>
    <lineage>
        <taxon>Bacteria</taxon>
        <taxon>Bacillati</taxon>
        <taxon>Bacillota</taxon>
        <taxon>Bacilli</taxon>
        <taxon>Bacillales</taxon>
        <taxon>Paenibacillaceae</taxon>
        <taxon>Paenibacillus</taxon>
    </lineage>
</organism>
<evidence type="ECO:0000313" key="13">
    <source>
        <dbReference type="Proteomes" id="UP001469365"/>
    </source>
</evidence>
<feature type="domain" description="HAMP" evidence="11">
    <location>
        <begin position="321"/>
        <end position="373"/>
    </location>
</feature>
<dbReference type="Pfam" id="PF02518">
    <property type="entry name" value="HATPase_c"/>
    <property type="match status" value="1"/>
</dbReference>
<keyword evidence="3" id="KW-0597">Phosphoprotein</keyword>
<comment type="subcellular location">
    <subcellularLocation>
        <location evidence="1">Cell membrane</location>
        <topology evidence="1">Multi-pass membrane protein</topology>
    </subcellularLocation>
</comment>
<evidence type="ECO:0000256" key="1">
    <source>
        <dbReference type="ARBA" id="ARBA00004651"/>
    </source>
</evidence>
<dbReference type="Gene3D" id="3.30.565.10">
    <property type="entry name" value="Histidine kinase-like ATPase, C-terminal domain"/>
    <property type="match status" value="1"/>
</dbReference>
<keyword evidence="2" id="KW-1003">Cell membrane</keyword>
<evidence type="ECO:0000256" key="7">
    <source>
        <dbReference type="ARBA" id="ARBA00022989"/>
    </source>
</evidence>
<evidence type="ECO:0000313" key="12">
    <source>
        <dbReference type="EMBL" id="MEK8130005.1"/>
    </source>
</evidence>
<proteinExistence type="predicted"/>
<dbReference type="InterPro" id="IPR036890">
    <property type="entry name" value="HATPase_C_sf"/>
</dbReference>
<dbReference type="Gene3D" id="3.30.450.20">
    <property type="entry name" value="PAS domain"/>
    <property type="match status" value="1"/>
</dbReference>
<evidence type="ECO:0000256" key="3">
    <source>
        <dbReference type="ARBA" id="ARBA00022553"/>
    </source>
</evidence>
<evidence type="ECO:0000256" key="10">
    <source>
        <dbReference type="SAM" id="Phobius"/>
    </source>
</evidence>
<dbReference type="PANTHER" id="PTHR34220:SF7">
    <property type="entry name" value="SENSOR HISTIDINE KINASE YPDA"/>
    <property type="match status" value="1"/>
</dbReference>
<dbReference type="PANTHER" id="PTHR34220">
    <property type="entry name" value="SENSOR HISTIDINE KINASE YPDA"/>
    <property type="match status" value="1"/>
</dbReference>